<feature type="region of interest" description="Disordered" evidence="7">
    <location>
        <begin position="251"/>
        <end position="302"/>
    </location>
</feature>
<dbReference type="AlphaFoldDB" id="A0A813LQA9"/>
<keyword evidence="3" id="KW-0964">Secreted</keyword>
<reference evidence="8" key="1">
    <citation type="submission" date="2021-02" db="EMBL/GenBank/DDBJ databases">
        <authorList>
            <person name="Dougan E. K."/>
            <person name="Rhodes N."/>
            <person name="Thang M."/>
            <person name="Chan C."/>
        </authorList>
    </citation>
    <scope>NUCLEOTIDE SEQUENCE</scope>
</reference>
<evidence type="ECO:0000256" key="3">
    <source>
        <dbReference type="ARBA" id="ARBA00022525"/>
    </source>
</evidence>
<evidence type="ECO:0000256" key="2">
    <source>
        <dbReference type="ARBA" id="ARBA00006356"/>
    </source>
</evidence>
<feature type="region of interest" description="Disordered" evidence="7">
    <location>
        <begin position="44"/>
        <end position="94"/>
    </location>
</feature>
<comment type="caution">
    <text evidence="8">The sequence shown here is derived from an EMBL/GenBank/DDBJ whole genome shotgun (WGS) entry which is preliminary data.</text>
</comment>
<feature type="compositionally biased region" description="Low complexity" evidence="7">
    <location>
        <begin position="71"/>
        <end position="83"/>
    </location>
</feature>
<dbReference type="GO" id="GO:0007218">
    <property type="term" value="P:neuropeptide signaling pathway"/>
    <property type="evidence" value="ECO:0007669"/>
    <property type="project" value="UniProtKB-KW"/>
</dbReference>
<feature type="compositionally biased region" description="Low complexity" evidence="7">
    <location>
        <begin position="266"/>
        <end position="291"/>
    </location>
</feature>
<keyword evidence="4" id="KW-0945">Host-virus interaction</keyword>
<dbReference type="Proteomes" id="UP000626109">
    <property type="component" value="Unassembled WGS sequence"/>
</dbReference>
<organism evidence="8 9">
    <name type="scientific">Polarella glacialis</name>
    <name type="common">Dinoflagellate</name>
    <dbReference type="NCBI Taxonomy" id="89957"/>
    <lineage>
        <taxon>Eukaryota</taxon>
        <taxon>Sar</taxon>
        <taxon>Alveolata</taxon>
        <taxon>Dinophyceae</taxon>
        <taxon>Suessiales</taxon>
        <taxon>Suessiaceae</taxon>
        <taxon>Polarella</taxon>
    </lineage>
</organism>
<feature type="compositionally biased region" description="Pro residues" evidence="7">
    <location>
        <begin position="488"/>
        <end position="497"/>
    </location>
</feature>
<evidence type="ECO:0000313" key="9">
    <source>
        <dbReference type="Proteomes" id="UP000626109"/>
    </source>
</evidence>
<dbReference type="GO" id="GO:0005576">
    <property type="term" value="C:extracellular region"/>
    <property type="evidence" value="ECO:0007669"/>
    <property type="project" value="UniProtKB-SubCell"/>
</dbReference>
<sequence>MGGSKGHKGAPAVGSVAFAWRFLLSAAATALAVSLVRGTVLPSFRGSGPKQAGADGSVVEESRAVPEESAARSSPSESVERQPLPAPPGGGRLLRHSTGMCVRPTDADADAVVKFAFDDCHAEPAGSNVFVVPAPPPEDSVDEEWLYMRFGKKCVQPQEDVGEPRLYPSDCSKPNAKFKKLVVGTDLFVMQHGTEDAAKCVVPFEGKEKPPPGTLLTIHNDCSLGRQGLQFQTSSSAQTGAAMPELVAEPAAEAATPAAAPPAAPPATEAVAEPPAEEAPAPASAAPSPALQHSTNLCVHPNDAEGDDRVLLLEDCTEGGGKSEIRLMAAAPPEDSVDEEWVYMRFGTKCAQPQEDVGEPRLYLSDCAKPNAKFKKLDSGSDNLFLFQHGPEDAQKCVTPLEGKDKPPSGTILTTHSDCSLGRGALQFRGLVAKGDAIAAAAAAAPVVAAAPAAAVAEPVAATKPESEPPATEPEAEPPAEAAAAEAPAPPPAPPSPALQHSTNLCVHPNDAEGDDRVLLLEDCTEGAGKSEIRLMAAAPPEDSVDEEWVYMRFGTKCAQPQEDAGEPRLYLSDCAKPNAKFKKLDSGSDNLFLFQHGPEDAQKCVTPLEGKDKPPSGTILTTHSDCSLGRGALQFRGLVAKGDAIAAAAAAAPVVAAAPAAAVAEPVAATKPESEPPATEPEAEPPAEAAAAEAPAPPPAPPSPALQHSTNLCVHPNDAEGDDRVLLLEDCTEGAGKSEIRLMAAAPPEDSVDEDWVYLRFGTKCAQPQEDAGEPRLYLSDCAKPNAKFKKLDSGSDNLFLFQHGPEEALKCVVPFEGKDNPPPGTILTTHADCSLGRGALQFRGLVAKGDAIAAAAAAPVVAAASAVAVVPAAAVPAVAPRAQRGKGDLLLHSSGKCVRAKEPPSGEDSTVLVFVSCDEEPSKNIRLVAVEGSSDTFRFQLGRQCAHAEDDENAGAEPRMAFPADCKSVKHAFAYAKHAPLDDGSFLLRDAGEDPTCINPSGGSDKPEDMVELINHLNCDEGKKALRFKI</sequence>
<keyword evidence="5" id="KW-0027">Amidation</keyword>
<keyword evidence="6" id="KW-0527">Neuropeptide</keyword>
<dbReference type="PANTHER" id="PTHR13037">
    <property type="entry name" value="FORMIN"/>
    <property type="match status" value="1"/>
</dbReference>
<proteinExistence type="inferred from homology"/>
<comment type="subcellular location">
    <subcellularLocation>
        <location evidence="1">Secreted</location>
    </subcellularLocation>
</comment>
<feature type="region of interest" description="Disordered" evidence="7">
    <location>
        <begin position="668"/>
        <end position="718"/>
    </location>
</feature>
<evidence type="ECO:0000256" key="1">
    <source>
        <dbReference type="ARBA" id="ARBA00004613"/>
    </source>
</evidence>
<gene>
    <name evidence="8" type="ORF">PGLA2088_LOCUS47813</name>
</gene>
<name>A0A813LQA9_POLGL</name>
<feature type="region of interest" description="Disordered" evidence="7">
    <location>
        <begin position="460"/>
        <end position="510"/>
    </location>
</feature>
<dbReference type="Pfam" id="PF01581">
    <property type="entry name" value="FARP"/>
    <property type="match status" value="4"/>
</dbReference>
<feature type="compositionally biased region" description="Basic and acidic residues" evidence="7">
    <location>
        <begin position="60"/>
        <end position="70"/>
    </location>
</feature>
<evidence type="ECO:0000256" key="5">
    <source>
        <dbReference type="ARBA" id="ARBA00022815"/>
    </source>
</evidence>
<evidence type="ECO:0000256" key="6">
    <source>
        <dbReference type="ARBA" id="ARBA00023320"/>
    </source>
</evidence>
<feature type="compositionally biased region" description="Pro residues" evidence="7">
    <location>
        <begin position="696"/>
        <end position="705"/>
    </location>
</feature>
<evidence type="ECO:0000256" key="7">
    <source>
        <dbReference type="SAM" id="MobiDB-lite"/>
    </source>
</evidence>
<comment type="similarity">
    <text evidence="2">Belongs to the FARP (FMRFamide related peptide) family.</text>
</comment>
<evidence type="ECO:0000256" key="4">
    <source>
        <dbReference type="ARBA" id="ARBA00022581"/>
    </source>
</evidence>
<protein>
    <submittedName>
        <fullName evidence="8">Uncharacterized protein</fullName>
    </submittedName>
</protein>
<dbReference type="EMBL" id="CAJNNW010036543">
    <property type="protein sequence ID" value="CAE8735401.1"/>
    <property type="molecule type" value="Genomic_DNA"/>
</dbReference>
<dbReference type="PANTHER" id="PTHR13037:SF24">
    <property type="entry name" value="POLYCOMB PROTEIN PCL-RELATED"/>
    <property type="match status" value="1"/>
</dbReference>
<accession>A0A813LQA9</accession>
<dbReference type="InterPro" id="IPR002544">
    <property type="entry name" value="FMRFamid-related_peptide-like"/>
</dbReference>
<dbReference type="Gene3D" id="2.80.10.50">
    <property type="match status" value="2"/>
</dbReference>
<evidence type="ECO:0000313" key="8">
    <source>
        <dbReference type="EMBL" id="CAE8735401.1"/>
    </source>
</evidence>